<organism evidence="1 2">
    <name type="scientific">Brasilonema bromeliae SPC951</name>
    <dbReference type="NCBI Taxonomy" id="385972"/>
    <lineage>
        <taxon>Bacteria</taxon>
        <taxon>Bacillati</taxon>
        <taxon>Cyanobacteriota</taxon>
        <taxon>Cyanophyceae</taxon>
        <taxon>Nostocales</taxon>
        <taxon>Scytonemataceae</taxon>
        <taxon>Brasilonema</taxon>
        <taxon>Bromeliae group (in: Brasilonema)</taxon>
    </lineage>
</organism>
<evidence type="ECO:0000313" key="2">
    <source>
        <dbReference type="Proteomes" id="UP000718564"/>
    </source>
</evidence>
<reference evidence="1 2" key="1">
    <citation type="submission" date="2018-06" db="EMBL/GenBank/DDBJ databases">
        <title>Comparative genomics of Brasilonema spp. strains.</title>
        <authorList>
            <person name="Alvarenga D.O."/>
            <person name="Fiore M.F."/>
            <person name="Varani A.M."/>
        </authorList>
    </citation>
    <scope>NUCLEOTIDE SEQUENCE [LARGE SCALE GENOMIC DNA]</scope>
    <source>
        <strain evidence="1 2">SPC951</strain>
    </source>
</reference>
<dbReference type="Proteomes" id="UP000718564">
    <property type="component" value="Unassembled WGS sequence"/>
</dbReference>
<keyword evidence="2" id="KW-1185">Reference proteome</keyword>
<comment type="caution">
    <text evidence="1">The sequence shown here is derived from an EMBL/GenBank/DDBJ whole genome shotgun (WGS) entry which is preliminary data.</text>
</comment>
<name>A0ABX1PCS1_9CYAN</name>
<dbReference type="EMBL" id="QMEB01000143">
    <property type="protein sequence ID" value="NMG21197.1"/>
    <property type="molecule type" value="Genomic_DNA"/>
</dbReference>
<dbReference type="RefSeq" id="WP_169156440.1">
    <property type="nucleotide sequence ID" value="NZ_CAWPJE010000136.1"/>
</dbReference>
<evidence type="ECO:0000313" key="1">
    <source>
        <dbReference type="EMBL" id="NMG21197.1"/>
    </source>
</evidence>
<proteinExistence type="predicted"/>
<protein>
    <submittedName>
        <fullName evidence="1">Uncharacterized protein</fullName>
    </submittedName>
</protein>
<sequence>MNHPFGLDVLDLEAIELNFEDDLNDEEAAQVVGGLTKATTEAVGEEGGTVTTLAVGEEGGIQCISAPCPGSEGGEKPPKEPPKATTLALGEEGGYTKARFENGGY</sequence>
<accession>A0ABX1PCS1</accession>
<gene>
    <name evidence="1" type="ORF">DP116_17770</name>
</gene>